<dbReference type="SMART" id="SM00267">
    <property type="entry name" value="GGDEF"/>
    <property type="match status" value="1"/>
</dbReference>
<dbReference type="KEGG" id="whj:H9Q79_10205"/>
<dbReference type="InterPro" id="IPR000160">
    <property type="entry name" value="GGDEF_dom"/>
</dbReference>
<feature type="domain" description="GGDEF" evidence="3">
    <location>
        <begin position="219"/>
        <end position="352"/>
    </location>
</feature>
<dbReference type="CDD" id="cd01948">
    <property type="entry name" value="EAL"/>
    <property type="match status" value="1"/>
</dbReference>
<dbReference type="InterPro" id="IPR029787">
    <property type="entry name" value="Nucleotide_cyclase"/>
</dbReference>
<proteinExistence type="predicted"/>
<dbReference type="InterPro" id="IPR001633">
    <property type="entry name" value="EAL_dom"/>
</dbReference>
<keyword evidence="1" id="KW-0812">Transmembrane</keyword>
<dbReference type="InterPro" id="IPR050706">
    <property type="entry name" value="Cyclic-di-GMP_PDE-like"/>
</dbReference>
<gene>
    <name evidence="4" type="ORF">H9Q79_10205</name>
</gene>
<name>A0A7G9GI52_9FIRM</name>
<accession>A0A7G9GI52</accession>
<dbReference type="PROSITE" id="PS50883">
    <property type="entry name" value="EAL"/>
    <property type="match status" value="1"/>
</dbReference>
<dbReference type="AlphaFoldDB" id="A0A7G9GI52"/>
<evidence type="ECO:0000259" key="2">
    <source>
        <dbReference type="PROSITE" id="PS50883"/>
    </source>
</evidence>
<sequence>MRHFLKKGLVILFTLLMLFGGFTLNIVIQFQHYGRLINYVGIVRGASQRLVKLELEDRLSDPLIGYLDGILEELTTGKGKYGLPLPKDENYRKNLNELYQMWDSIKDQIKNYRSGGSDGEELLALSEEYFEQANNTVFAADEYTSQRTRILLVICAVMLGIILLTWLFILWAFSKKILRLEDMNSRLSDLTQRDVLTGVYRIDAFKEEAQKLLDAGAKERMAVVYTDFSDFKYINDVFGYDYGDSILKKYGEILSGGLREGELCGRVSADNFVLLLHYQEKGEVADRQRAADERITFYMHNSFDRQTVPTSCGICCVEDVIEDLKIDGFLDRANFARKTVKNGTNANYVYYNENIRNRLREEKDVESRMLEALDRREFTVYYQPKVELKTGRVACAEALVRWKTKDGKIIVPDQFIPVFESKYMIDRLDRYVFEEVCRFQRKRMEEGGRVLPVSVNVSRLQFYDQNFVERYVEIRDKYQIPPELLEIEFTESIAIDNSALLLRIVKRLREAGFACSIDDFGKGYSSLSLLKSLPVDILKIDRFFFTSDDNPERDMAVVQGIIELVHKFHIRIVAEGVESPGQVEYLRKAGCDYVQGYVFYRPMPQEDYEKLIAERSPGV</sequence>
<evidence type="ECO:0000256" key="1">
    <source>
        <dbReference type="SAM" id="Phobius"/>
    </source>
</evidence>
<feature type="domain" description="EAL" evidence="2">
    <location>
        <begin position="362"/>
        <end position="616"/>
    </location>
</feature>
<dbReference type="SUPFAM" id="SSF141868">
    <property type="entry name" value="EAL domain-like"/>
    <property type="match status" value="1"/>
</dbReference>
<keyword evidence="5" id="KW-1185">Reference proteome</keyword>
<protein>
    <submittedName>
        <fullName evidence="4">EAL domain-containing protein</fullName>
    </submittedName>
</protein>
<dbReference type="Pfam" id="PF00990">
    <property type="entry name" value="GGDEF"/>
    <property type="match status" value="1"/>
</dbReference>
<feature type="transmembrane region" description="Helical" evidence="1">
    <location>
        <begin position="150"/>
        <end position="173"/>
    </location>
</feature>
<keyword evidence="1" id="KW-1133">Transmembrane helix</keyword>
<dbReference type="InterPro" id="IPR035919">
    <property type="entry name" value="EAL_sf"/>
</dbReference>
<evidence type="ECO:0000313" key="5">
    <source>
        <dbReference type="Proteomes" id="UP000515860"/>
    </source>
</evidence>
<dbReference type="SUPFAM" id="SSF55073">
    <property type="entry name" value="Nucleotide cyclase"/>
    <property type="match status" value="1"/>
</dbReference>
<dbReference type="NCBIfam" id="TIGR00254">
    <property type="entry name" value="GGDEF"/>
    <property type="match status" value="1"/>
</dbReference>
<dbReference type="GO" id="GO:0071111">
    <property type="term" value="F:cyclic-guanylate-specific phosphodiesterase activity"/>
    <property type="evidence" value="ECO:0007669"/>
    <property type="project" value="InterPro"/>
</dbReference>
<dbReference type="Proteomes" id="UP000515860">
    <property type="component" value="Chromosome"/>
</dbReference>
<dbReference type="PROSITE" id="PS50887">
    <property type="entry name" value="GGDEF"/>
    <property type="match status" value="1"/>
</dbReference>
<organism evidence="4 5">
    <name type="scientific">Wansuia hejianensis</name>
    <dbReference type="NCBI Taxonomy" id="2763667"/>
    <lineage>
        <taxon>Bacteria</taxon>
        <taxon>Bacillati</taxon>
        <taxon>Bacillota</taxon>
        <taxon>Clostridia</taxon>
        <taxon>Lachnospirales</taxon>
        <taxon>Lachnospiraceae</taxon>
        <taxon>Wansuia</taxon>
    </lineage>
</organism>
<evidence type="ECO:0000313" key="4">
    <source>
        <dbReference type="EMBL" id="QNM10484.1"/>
    </source>
</evidence>
<dbReference type="EMBL" id="CP060635">
    <property type="protein sequence ID" value="QNM10484.1"/>
    <property type="molecule type" value="Genomic_DNA"/>
</dbReference>
<dbReference type="Gene3D" id="3.30.70.270">
    <property type="match status" value="1"/>
</dbReference>
<dbReference type="SMART" id="SM00052">
    <property type="entry name" value="EAL"/>
    <property type="match status" value="1"/>
</dbReference>
<dbReference type="Gene3D" id="3.20.20.450">
    <property type="entry name" value="EAL domain"/>
    <property type="match status" value="1"/>
</dbReference>
<dbReference type="RefSeq" id="WP_118648453.1">
    <property type="nucleotide sequence ID" value="NZ_CP060635.1"/>
</dbReference>
<reference evidence="4 5" key="1">
    <citation type="submission" date="2020-08" db="EMBL/GenBank/DDBJ databases">
        <authorList>
            <person name="Liu C."/>
            <person name="Sun Q."/>
        </authorList>
    </citation>
    <scope>NUCLEOTIDE SEQUENCE [LARGE SCALE GENOMIC DNA]</scope>
    <source>
        <strain evidence="4 5">NSJ-29</strain>
    </source>
</reference>
<evidence type="ECO:0000259" key="3">
    <source>
        <dbReference type="PROSITE" id="PS50887"/>
    </source>
</evidence>
<dbReference type="PANTHER" id="PTHR33121:SF71">
    <property type="entry name" value="OXYGEN SENSOR PROTEIN DOSP"/>
    <property type="match status" value="1"/>
</dbReference>
<dbReference type="Pfam" id="PF00563">
    <property type="entry name" value="EAL"/>
    <property type="match status" value="1"/>
</dbReference>
<dbReference type="PANTHER" id="PTHR33121">
    <property type="entry name" value="CYCLIC DI-GMP PHOSPHODIESTERASE PDEF"/>
    <property type="match status" value="1"/>
</dbReference>
<keyword evidence="1" id="KW-0472">Membrane</keyword>
<dbReference type="InterPro" id="IPR043128">
    <property type="entry name" value="Rev_trsase/Diguanyl_cyclase"/>
</dbReference>